<evidence type="ECO:0008006" key="3">
    <source>
        <dbReference type="Google" id="ProtNLM"/>
    </source>
</evidence>
<sequence length="62" mass="6975">MSTIVSKEEAHKLIDQLPANATWDDLMREIYVREAIEKGLEDSKAGKTTGVAEIRKKYGLPE</sequence>
<dbReference type="OrthoDB" id="5422155at2"/>
<dbReference type="AlphaFoldDB" id="A0A366JHD3"/>
<name>A0A366JHD3_9GAMM</name>
<organism evidence="1 2">
    <name type="scientific">Marinomonas rhizomae</name>
    <dbReference type="NCBI Taxonomy" id="491948"/>
    <lineage>
        <taxon>Bacteria</taxon>
        <taxon>Pseudomonadati</taxon>
        <taxon>Pseudomonadota</taxon>
        <taxon>Gammaproteobacteria</taxon>
        <taxon>Oceanospirillales</taxon>
        <taxon>Oceanospirillaceae</taxon>
        <taxon>Marinomonas</taxon>
    </lineage>
</organism>
<dbReference type="RefSeq" id="WP_113915116.1">
    <property type="nucleotide sequence ID" value="NZ_QNSE01000001.1"/>
</dbReference>
<evidence type="ECO:0000313" key="1">
    <source>
        <dbReference type="EMBL" id="RBP85890.1"/>
    </source>
</evidence>
<protein>
    <recommendedName>
        <fullName evidence="3">Addiction module component</fullName>
    </recommendedName>
</protein>
<comment type="caution">
    <text evidence="1">The sequence shown here is derived from an EMBL/GenBank/DDBJ whole genome shotgun (WGS) entry which is preliminary data.</text>
</comment>
<proteinExistence type="predicted"/>
<accession>A0A366JHD3</accession>
<dbReference type="Proteomes" id="UP000252792">
    <property type="component" value="Unassembled WGS sequence"/>
</dbReference>
<keyword evidence="2" id="KW-1185">Reference proteome</keyword>
<reference evidence="1 2" key="1">
    <citation type="submission" date="2018-06" db="EMBL/GenBank/DDBJ databases">
        <title>Genomic Encyclopedia of Type Strains, Phase III (KMG-III): the genomes of soil and plant-associated and newly described type strains.</title>
        <authorList>
            <person name="Whitman W."/>
        </authorList>
    </citation>
    <scope>NUCLEOTIDE SEQUENCE [LARGE SCALE GENOMIC DNA]</scope>
    <source>
        <strain evidence="1 2">CECT 7377</strain>
    </source>
</reference>
<evidence type="ECO:0000313" key="2">
    <source>
        <dbReference type="Proteomes" id="UP000252792"/>
    </source>
</evidence>
<dbReference type="EMBL" id="QNSE01000001">
    <property type="protein sequence ID" value="RBP85890.1"/>
    <property type="molecule type" value="Genomic_DNA"/>
</dbReference>
<gene>
    <name evidence="1" type="ORF">DFP80_101387</name>
</gene>